<feature type="region of interest" description="Disordered" evidence="1">
    <location>
        <begin position="745"/>
        <end position="814"/>
    </location>
</feature>
<feature type="region of interest" description="Disordered" evidence="1">
    <location>
        <begin position="16"/>
        <end position="35"/>
    </location>
</feature>
<keyword evidence="3" id="KW-1185">Reference proteome</keyword>
<dbReference type="GO" id="GO:1903589">
    <property type="term" value="P:positive regulation of blood vessel endothelial cell proliferation involved in sprouting angiogenesis"/>
    <property type="evidence" value="ECO:0000318"/>
    <property type="project" value="GO_Central"/>
</dbReference>
<dbReference type="GO" id="GO:0005912">
    <property type="term" value="C:adherens junction"/>
    <property type="evidence" value="ECO:0000318"/>
    <property type="project" value="GO_Central"/>
</dbReference>
<feature type="compositionally biased region" description="Basic and acidic residues" evidence="1">
    <location>
        <begin position="917"/>
        <end position="927"/>
    </location>
</feature>
<feature type="compositionally biased region" description="Basic and acidic residues" evidence="1">
    <location>
        <begin position="962"/>
        <end position="972"/>
    </location>
</feature>
<dbReference type="GO" id="GO:0043410">
    <property type="term" value="P:positive regulation of MAPK cascade"/>
    <property type="evidence" value="ECO:0007669"/>
    <property type="project" value="Ensembl"/>
</dbReference>
<feature type="compositionally biased region" description="Polar residues" evidence="1">
    <location>
        <begin position="80"/>
        <end position="90"/>
    </location>
</feature>
<reference evidence="2 3" key="1">
    <citation type="journal article" date="2009" name="Science">
        <title>Genome sequence, comparative analysis, and population genetics of the domestic horse.</title>
        <authorList>
            <consortium name="Broad Institute Genome Sequencing Platform"/>
            <consortium name="Broad Institute Whole Genome Assembly Team"/>
            <person name="Wade C.M."/>
            <person name="Giulotto E."/>
            <person name="Sigurdsson S."/>
            <person name="Zoli M."/>
            <person name="Gnerre S."/>
            <person name="Imsland F."/>
            <person name="Lear T.L."/>
            <person name="Adelson D.L."/>
            <person name="Bailey E."/>
            <person name="Bellone R.R."/>
            <person name="Bloecker H."/>
            <person name="Distl O."/>
            <person name="Edgar R.C."/>
            <person name="Garber M."/>
            <person name="Leeb T."/>
            <person name="Mauceli E."/>
            <person name="MacLeod J.N."/>
            <person name="Penedo M.C.T."/>
            <person name="Raison J.M."/>
            <person name="Sharpe T."/>
            <person name="Vogel J."/>
            <person name="Andersson L."/>
            <person name="Antczak D.F."/>
            <person name="Biagi T."/>
            <person name="Binns M.M."/>
            <person name="Chowdhary B.P."/>
            <person name="Coleman S.J."/>
            <person name="Della Valle G."/>
            <person name="Fryc S."/>
            <person name="Guerin G."/>
            <person name="Hasegawa T."/>
            <person name="Hill E.W."/>
            <person name="Jurka J."/>
            <person name="Kiialainen A."/>
            <person name="Lindgren G."/>
            <person name="Liu J."/>
            <person name="Magnani E."/>
            <person name="Mickelson J.R."/>
            <person name="Murray J."/>
            <person name="Nergadze S.G."/>
            <person name="Onofrio R."/>
            <person name="Pedroni S."/>
            <person name="Piras M.F."/>
            <person name="Raudsepp T."/>
            <person name="Rocchi M."/>
            <person name="Roeed K.H."/>
            <person name="Ryder O.A."/>
            <person name="Searle S."/>
            <person name="Skow L."/>
            <person name="Swinburne J.E."/>
            <person name="Syvaenen A.C."/>
            <person name="Tozaki T."/>
            <person name="Valberg S.J."/>
            <person name="Vaudin M."/>
            <person name="White J.R."/>
            <person name="Zody M.C."/>
            <person name="Lander E.S."/>
            <person name="Lindblad-Toh K."/>
        </authorList>
    </citation>
    <scope>NUCLEOTIDE SEQUENCE [LARGE SCALE GENOMIC DNA]</scope>
    <source>
        <strain evidence="2 3">Thoroughbred</strain>
    </source>
</reference>
<feature type="region of interest" description="Disordered" evidence="1">
    <location>
        <begin position="600"/>
        <end position="727"/>
    </location>
</feature>
<feature type="compositionally biased region" description="Low complexity" evidence="1">
    <location>
        <begin position="853"/>
        <end position="864"/>
    </location>
</feature>
<dbReference type="PANTHER" id="PTHR34757">
    <property type="entry name" value="JUNCTIONAL PROTEIN ASSOCIATED WITH CORONARY ARTERY DISEASE"/>
    <property type="match status" value="1"/>
</dbReference>
<gene>
    <name evidence="2" type="primary">JCAD</name>
</gene>
<evidence type="ECO:0000256" key="1">
    <source>
        <dbReference type="SAM" id="MobiDB-lite"/>
    </source>
</evidence>
<feature type="compositionally biased region" description="Basic and acidic residues" evidence="1">
    <location>
        <begin position="1166"/>
        <end position="1182"/>
    </location>
</feature>
<dbReference type="Ensembl" id="ENSECAT00000118733.1">
    <property type="protein sequence ID" value="ENSECAP00000082283.1"/>
    <property type="gene ID" value="ENSECAG00000024077.3"/>
</dbReference>
<feature type="region of interest" description="Disordered" evidence="1">
    <location>
        <begin position="255"/>
        <end position="356"/>
    </location>
</feature>
<feature type="compositionally biased region" description="Low complexity" evidence="1">
    <location>
        <begin position="767"/>
        <end position="780"/>
    </location>
</feature>
<accession>A0A9L0T7N6</accession>
<protein>
    <submittedName>
        <fullName evidence="2">Junctional cadherin 5 associated</fullName>
    </submittedName>
</protein>
<dbReference type="GO" id="GO:1900748">
    <property type="term" value="P:positive regulation of vascular endothelial growth factor signaling pathway"/>
    <property type="evidence" value="ECO:0007669"/>
    <property type="project" value="Ensembl"/>
</dbReference>
<dbReference type="GO" id="GO:1903672">
    <property type="term" value="P:positive regulation of sprouting angiogenesis"/>
    <property type="evidence" value="ECO:0007669"/>
    <property type="project" value="Ensembl"/>
</dbReference>
<feature type="region of interest" description="Disordered" evidence="1">
    <location>
        <begin position="842"/>
        <end position="930"/>
    </location>
</feature>
<evidence type="ECO:0000313" key="3">
    <source>
        <dbReference type="Proteomes" id="UP000002281"/>
    </source>
</evidence>
<dbReference type="InterPro" id="IPR028221">
    <property type="entry name" value="JCAD"/>
</dbReference>
<feature type="compositionally biased region" description="Polar residues" evidence="1">
    <location>
        <begin position="628"/>
        <end position="641"/>
    </location>
</feature>
<feature type="region of interest" description="Disordered" evidence="1">
    <location>
        <begin position="463"/>
        <end position="539"/>
    </location>
</feature>
<feature type="region of interest" description="Disordered" evidence="1">
    <location>
        <begin position="1108"/>
        <end position="1214"/>
    </location>
</feature>
<name>A0A9L0T7N6_HORSE</name>
<dbReference type="PANTHER" id="PTHR34757:SF1">
    <property type="entry name" value="JUNCTIONAL CADHERIN 5-ASSOCIATED PROTEIN"/>
    <property type="match status" value="1"/>
</dbReference>
<reference evidence="2" key="2">
    <citation type="submission" date="2025-08" db="UniProtKB">
        <authorList>
            <consortium name="Ensembl"/>
        </authorList>
    </citation>
    <scope>IDENTIFICATION</scope>
    <source>
        <strain evidence="2">Thoroughbred</strain>
    </source>
</reference>
<dbReference type="Proteomes" id="UP000002281">
    <property type="component" value="Chromosome 29"/>
</dbReference>
<dbReference type="GeneTree" id="ENSGT00390000015348"/>
<feature type="compositionally biased region" description="Low complexity" evidence="1">
    <location>
        <begin position="873"/>
        <end position="885"/>
    </location>
</feature>
<dbReference type="GO" id="GO:0048471">
    <property type="term" value="C:perinuclear region of cytoplasm"/>
    <property type="evidence" value="ECO:0007669"/>
    <property type="project" value="Ensembl"/>
</dbReference>
<dbReference type="Pfam" id="PF15351">
    <property type="entry name" value="JCAD"/>
    <property type="match status" value="1"/>
</dbReference>
<evidence type="ECO:0000313" key="2">
    <source>
        <dbReference type="Ensembl" id="ENSECAP00000082283.1"/>
    </source>
</evidence>
<feature type="compositionally biased region" description="Basic and acidic residues" evidence="1">
    <location>
        <begin position="665"/>
        <end position="686"/>
    </location>
</feature>
<feature type="compositionally biased region" description="Basic and acidic residues" evidence="1">
    <location>
        <begin position="515"/>
        <end position="539"/>
    </location>
</feature>
<organism evidence="2 3">
    <name type="scientific">Equus caballus</name>
    <name type="common">Horse</name>
    <dbReference type="NCBI Taxonomy" id="9796"/>
    <lineage>
        <taxon>Eukaryota</taxon>
        <taxon>Metazoa</taxon>
        <taxon>Chordata</taxon>
        <taxon>Craniata</taxon>
        <taxon>Vertebrata</taxon>
        <taxon>Euteleostomi</taxon>
        <taxon>Mammalia</taxon>
        <taxon>Eutheria</taxon>
        <taxon>Laurasiatheria</taxon>
        <taxon>Perissodactyla</taxon>
        <taxon>Equidae</taxon>
        <taxon>Equus</taxon>
    </lineage>
</organism>
<feature type="region of interest" description="Disordered" evidence="1">
    <location>
        <begin position="382"/>
        <end position="425"/>
    </location>
</feature>
<reference evidence="2" key="3">
    <citation type="submission" date="2025-09" db="UniProtKB">
        <authorList>
            <consortium name="Ensembl"/>
        </authorList>
    </citation>
    <scope>IDENTIFICATION</scope>
    <source>
        <strain evidence="2">Thoroughbred</strain>
    </source>
</reference>
<dbReference type="GO" id="GO:0032587">
    <property type="term" value="C:ruffle membrane"/>
    <property type="evidence" value="ECO:0000318"/>
    <property type="project" value="GO_Central"/>
</dbReference>
<feature type="compositionally biased region" description="Basic and acidic residues" evidence="1">
    <location>
        <begin position="886"/>
        <end position="908"/>
    </location>
</feature>
<feature type="region of interest" description="Disordered" evidence="1">
    <location>
        <begin position="40"/>
        <end position="114"/>
    </location>
</feature>
<proteinExistence type="predicted"/>
<sequence length="1399" mass="151363">MYSVEDLLISHGYKLSRNLPAPHEDNYEGHQQARRGARAGHGLLNGCEDGPAAFPHSGKSLGKGHVSDSENSHRIPRGHGQTQSASASRTSEARFYHPPVPAWSSQPQTGHNRAYQGRQEVSGLLGPRDREDLEVRGMAQAHSLPIHVREGPWEVGRRTENVMKKAVWEELRMAGPAEWQNVSLESWNQPRKLGRQMSDGDGEKLFQDLYPFVQGEHVLNSQSKGKSQSLPRVLCPESLSCMEIPLPLNDRHLPSVPKMPSYPPNCAPHLEPTRNSEKGGSSVPLLRPKFGRPLKPPSYDSHQHSRGGVENSDYPDSQQTDLCVPHLTKTNDPRQELCAPDSGLEPPVYVPPPSYRSPPQHIANPYVEDAAPRPVCGGRRQQEHLTEKAGASCQLPSGSLGTGNEYGASPRSPRGLHPQPRPTAALDGSVLYIPFDDPRIRHIKLAQPQGFCEETKLDERLYSSRPVTPPEPARGNTRHGGANFNPQSLKPLPGGERGLHFADPSPRLLWGQLPRDGENGGFHDPRDHCTARGQRPDVQGDQHRYAEGQVSFQDPQGESTCDARTKLKMFETGIQTKKSSKKKMSETIFCLVSIPVKSESHLPDIDTNNNDLKQSADKKNGLDKSAALQEQSPLSTSSTDLELQALTGSVPGRTELRKQGLGGPEDDKQTNDLRFIHPTKHRELKDSGLWPGHQYRDQQTQTSFAEESRSLQPLPAEKLGGPPDAVLTPKCVDPAVLSKPQGHLALAPSDQNQRPNARPPKAQVSLSPSSNSAFSRTSSSLNQAPLPRAGPSQPCGDQPRGEVVKGETTGPCNSQQLFGQFLLKPVSRRPWDLISQLESFNKELQEEEEESGHSSSGSSSGSSSEHSDPEWLPAGPAGAAPGSSAFREDSWEMRVEEPPRRSSREDPVLRSGGVKSASERWSEEGKRGHLCARLPSLGPLQVGVSRGEALLSADGSLMTEKGNQELKNRIDELALSPGPAKRTSSRLSDTKPASPCDPAELREPQESQKLSSVLNPVGLSKAVPPEAESREERGAVVSLSLASKPRGLSAPDLRSVGLTLAQGQSADELEGALGEASAIEIPPNESLQARAARILGIEVAVESLLPSARGTGQSLPPKPDEGAHRPASPGEESVSSPARADGPTVSTDAFYGRRKCGWTKSPLFVGERDSARRASRAPEHSGVDGALPSNAPGPEPRPSPQEFTSFTHEDVATKPPFRSTLFHVIERTPSVAGSEKRLRSTSKVIESLQEKLASPPRRADTDRLMRMKEVSSVSRMRLLSSRSGDSVEDAEELKAERGLGAQPGGLVTLNAGDMARKAEPSLSVSKGVPSLEENGCPAAQREQDVDQDFWCPGSTSTPLACWALRGWFSSDAGGARIPAITTRGCGFHTCTCIPMPGTC</sequence>
<feature type="region of interest" description="Disordered" evidence="1">
    <location>
        <begin position="962"/>
        <end position="1051"/>
    </location>
</feature>
<dbReference type="GO" id="GO:0090050">
    <property type="term" value="P:positive regulation of cell migration involved in sprouting angiogenesis"/>
    <property type="evidence" value="ECO:0007669"/>
    <property type="project" value="Ensembl"/>
</dbReference>